<dbReference type="InterPro" id="IPR004843">
    <property type="entry name" value="Calcineurin-like_PHP"/>
</dbReference>
<dbReference type="EMBL" id="BMHY01000001">
    <property type="protein sequence ID" value="GGG54739.1"/>
    <property type="molecule type" value="Genomic_DNA"/>
</dbReference>
<proteinExistence type="predicted"/>
<dbReference type="PANTHER" id="PTHR42850">
    <property type="entry name" value="METALLOPHOSPHOESTERASE"/>
    <property type="match status" value="1"/>
</dbReference>
<dbReference type="GO" id="GO:0110154">
    <property type="term" value="P:RNA decapping"/>
    <property type="evidence" value="ECO:0007669"/>
    <property type="project" value="TreeGrafter"/>
</dbReference>
<dbReference type="Gene3D" id="3.60.21.10">
    <property type="match status" value="1"/>
</dbReference>
<dbReference type="AlphaFoldDB" id="A0A917GRZ5"/>
<feature type="domain" description="Calcineurin-like phosphoesterase" evidence="1">
    <location>
        <begin position="6"/>
        <end position="159"/>
    </location>
</feature>
<dbReference type="SUPFAM" id="SSF56300">
    <property type="entry name" value="Metallo-dependent phosphatases"/>
    <property type="match status" value="1"/>
</dbReference>
<accession>A0A917GRZ5</accession>
<reference evidence="2 3" key="1">
    <citation type="journal article" date="2014" name="Int. J. Syst. Evol. Microbiol.">
        <title>Complete genome sequence of Corynebacterium casei LMG S-19264T (=DSM 44701T), isolated from a smear-ripened cheese.</title>
        <authorList>
            <consortium name="US DOE Joint Genome Institute (JGI-PGF)"/>
            <person name="Walter F."/>
            <person name="Albersmeier A."/>
            <person name="Kalinowski J."/>
            <person name="Ruckert C."/>
        </authorList>
    </citation>
    <scope>NUCLEOTIDE SEQUENCE [LARGE SCALE GENOMIC DNA]</scope>
    <source>
        <strain evidence="2 3">CGMCC 1.15286</strain>
    </source>
</reference>
<dbReference type="RefSeq" id="WP_188887299.1">
    <property type="nucleotide sequence ID" value="NZ_BMHY01000001.1"/>
</dbReference>
<dbReference type="PANTHER" id="PTHR42850:SF4">
    <property type="entry name" value="ZINC-DEPENDENT ENDOPOLYPHOSPHATASE"/>
    <property type="match status" value="1"/>
</dbReference>
<dbReference type="Pfam" id="PF00149">
    <property type="entry name" value="Metallophos"/>
    <property type="match status" value="1"/>
</dbReference>
<dbReference type="Proteomes" id="UP000600247">
    <property type="component" value="Unassembled WGS sequence"/>
</dbReference>
<name>A0A917GRZ5_9BACL</name>
<protein>
    <submittedName>
        <fullName evidence="2">Serine/threonine protein phosphatase</fullName>
    </submittedName>
</protein>
<comment type="caution">
    <text evidence="2">The sequence shown here is derived from an EMBL/GenBank/DDBJ whole genome shotgun (WGS) entry which is preliminary data.</text>
</comment>
<gene>
    <name evidence="2" type="ORF">GCM10010918_04490</name>
</gene>
<organism evidence="2 3">
    <name type="scientific">Paenibacillus radicis</name>
    <name type="common">ex Gao et al. 2016</name>
    <dbReference type="NCBI Taxonomy" id="1737354"/>
    <lineage>
        <taxon>Bacteria</taxon>
        <taxon>Bacillati</taxon>
        <taxon>Bacillota</taxon>
        <taxon>Bacilli</taxon>
        <taxon>Bacillales</taxon>
        <taxon>Paenibacillaceae</taxon>
        <taxon>Paenibacillus</taxon>
    </lineage>
</organism>
<sequence>MSRQFVISDIHGHAEGMEKLLQAAGYQPGKDKLALLGDYIDADPATWESLTYVKKLCDEGAVALAGNMEVALLALINEKESRKTQEVIAEHEFIESLPYFVQSGSYLYVHAGIRPGIRLDRQSRDDLTTIREPFWGSDFEFPANIVFGHTPTHKMGATPGELWHAPGRLGIDTGAKHGHRLTLVELSGQTAYSYSTASSSLYGDYREISWKGQSQLRFS</sequence>
<dbReference type="GO" id="GO:0016791">
    <property type="term" value="F:phosphatase activity"/>
    <property type="evidence" value="ECO:0007669"/>
    <property type="project" value="TreeGrafter"/>
</dbReference>
<evidence type="ECO:0000313" key="3">
    <source>
        <dbReference type="Proteomes" id="UP000600247"/>
    </source>
</evidence>
<evidence type="ECO:0000313" key="2">
    <source>
        <dbReference type="EMBL" id="GGG54739.1"/>
    </source>
</evidence>
<dbReference type="InterPro" id="IPR029052">
    <property type="entry name" value="Metallo-depent_PP-like"/>
</dbReference>
<dbReference type="GO" id="GO:0008803">
    <property type="term" value="F:bis(5'-nucleosyl)-tetraphosphatase (symmetrical) activity"/>
    <property type="evidence" value="ECO:0007669"/>
    <property type="project" value="TreeGrafter"/>
</dbReference>
<dbReference type="InterPro" id="IPR050126">
    <property type="entry name" value="Ap4A_hydrolase"/>
</dbReference>
<evidence type="ECO:0000259" key="1">
    <source>
        <dbReference type="Pfam" id="PF00149"/>
    </source>
</evidence>
<dbReference type="GO" id="GO:0005737">
    <property type="term" value="C:cytoplasm"/>
    <property type="evidence" value="ECO:0007669"/>
    <property type="project" value="TreeGrafter"/>
</dbReference>
<keyword evidence="3" id="KW-1185">Reference proteome</keyword>